<reference evidence="2" key="1">
    <citation type="submission" date="2018-03" db="EMBL/GenBank/DDBJ databases">
        <authorList>
            <person name="Guldener U."/>
        </authorList>
    </citation>
    <scope>NUCLEOTIDE SEQUENCE [LARGE SCALE GENOMIC DNA]</scope>
    <source>
        <strain evidence="2">ATCC34888</strain>
    </source>
</reference>
<dbReference type="AlphaFoldDB" id="A0A5C3FR11"/>
<proteinExistence type="predicted"/>
<keyword evidence="3" id="KW-1185">Reference proteome</keyword>
<comment type="caution">
    <text evidence="2">The sequence shown here is derived from an EMBL/GenBank/DDBJ whole genome shotgun (WGS) entry which is preliminary data.</text>
</comment>
<sequence length="213" mass="23239">MTPVPYSSLTAENRRGMHGNAASILDLQMRHGQGLAAQTASRNAPVRQSQRRPLSDDADHTDALEPEGGSLDSMQRVESRLDARVRRRANAAARLPPPLARSHAGEGNSPITLDGANRARRVESVAQGRRGQSDGLVECMVNLQAAERAPQPRLSTTPIRTPDVTSNFSLSLPSRLWASFSSDAWTTSLDAHLHMQYSHGCRVGLSTFVRRKN</sequence>
<dbReference type="OrthoDB" id="10461059at2759"/>
<organism evidence="2 3">
    <name type="scientific">Pseudozyma antarctica</name>
    <name type="common">Yeast</name>
    <name type="synonym">Candida antarctica</name>
    <dbReference type="NCBI Taxonomy" id="84753"/>
    <lineage>
        <taxon>Eukaryota</taxon>
        <taxon>Fungi</taxon>
        <taxon>Dikarya</taxon>
        <taxon>Basidiomycota</taxon>
        <taxon>Ustilaginomycotina</taxon>
        <taxon>Ustilaginomycetes</taxon>
        <taxon>Ustilaginales</taxon>
        <taxon>Ustilaginaceae</taxon>
        <taxon>Moesziomyces</taxon>
    </lineage>
</organism>
<evidence type="ECO:0000313" key="2">
    <source>
        <dbReference type="EMBL" id="SPO45931.1"/>
    </source>
</evidence>
<protein>
    <submittedName>
        <fullName evidence="2">Uncharacterized protein</fullName>
    </submittedName>
</protein>
<name>A0A5C3FR11_PSEA2</name>
<feature type="region of interest" description="Disordered" evidence="1">
    <location>
        <begin position="32"/>
        <end position="76"/>
    </location>
</feature>
<evidence type="ECO:0000256" key="1">
    <source>
        <dbReference type="SAM" id="MobiDB-lite"/>
    </source>
</evidence>
<feature type="region of interest" description="Disordered" evidence="1">
    <location>
        <begin position="91"/>
        <end position="118"/>
    </location>
</feature>
<evidence type="ECO:0000313" key="3">
    <source>
        <dbReference type="Proteomes" id="UP000325008"/>
    </source>
</evidence>
<gene>
    <name evidence="2" type="ORF">PSANT_03617</name>
</gene>
<accession>A0A5C3FR11</accession>
<feature type="compositionally biased region" description="Polar residues" evidence="1">
    <location>
        <begin position="36"/>
        <end position="52"/>
    </location>
</feature>
<feature type="compositionally biased region" description="Basic and acidic residues" evidence="1">
    <location>
        <begin position="53"/>
        <end position="63"/>
    </location>
</feature>
<dbReference type="EMBL" id="OOIQ01000008">
    <property type="protein sequence ID" value="SPO45931.1"/>
    <property type="molecule type" value="Genomic_DNA"/>
</dbReference>
<dbReference type="Proteomes" id="UP000325008">
    <property type="component" value="Unassembled WGS sequence"/>
</dbReference>